<dbReference type="SUPFAM" id="SSF56925">
    <property type="entry name" value="OMPA-like"/>
    <property type="match status" value="1"/>
</dbReference>
<gene>
    <name evidence="3" type="ORF">SAMN04488026_101031</name>
</gene>
<keyword evidence="4" id="KW-1185">Reference proteome</keyword>
<dbReference type="Pfam" id="PF13505">
    <property type="entry name" value="OMP_b-brl"/>
    <property type="match status" value="1"/>
</dbReference>
<organism evidence="3 4">
    <name type="scientific">Aliiruegeria lutimaris</name>
    <dbReference type="NCBI Taxonomy" id="571298"/>
    <lineage>
        <taxon>Bacteria</taxon>
        <taxon>Pseudomonadati</taxon>
        <taxon>Pseudomonadota</taxon>
        <taxon>Alphaproteobacteria</taxon>
        <taxon>Rhodobacterales</taxon>
        <taxon>Roseobacteraceae</taxon>
        <taxon>Aliiruegeria</taxon>
    </lineage>
</organism>
<dbReference type="InterPro" id="IPR027385">
    <property type="entry name" value="Beta-barrel_OMP"/>
</dbReference>
<dbReference type="EMBL" id="FNEK01000010">
    <property type="protein sequence ID" value="SDI99313.1"/>
    <property type="molecule type" value="Genomic_DNA"/>
</dbReference>
<feature type="domain" description="Outer membrane protein beta-barrel" evidence="2">
    <location>
        <begin position="6"/>
        <end position="218"/>
    </location>
</feature>
<dbReference type="AlphaFoldDB" id="A0A1G8Q3M2"/>
<evidence type="ECO:0000313" key="4">
    <source>
        <dbReference type="Proteomes" id="UP000199382"/>
    </source>
</evidence>
<dbReference type="InterPro" id="IPR011250">
    <property type="entry name" value="OMP/PagP_B-barrel"/>
</dbReference>
<evidence type="ECO:0000259" key="2">
    <source>
        <dbReference type="Pfam" id="PF13505"/>
    </source>
</evidence>
<dbReference type="STRING" id="571298.SAMN04488026_101031"/>
<dbReference type="Gene3D" id="2.40.160.20">
    <property type="match status" value="1"/>
</dbReference>
<sequence length="218" mass="24044">MERILAALCATTALANPAAAEIELSFYTGVQEVFDSHVRGDAKGSEFDFLADWEGRSFEMPPHWGLRATWWRSKNLGFGVEFEHTKAYASDDTLKEFGFETLEFSDGLNSLTANVFYRWPGLCAKGRLTPYLGAGVGVVIPHVEVRRTGSEDETFEYQLAGPSAMLAAGARYSLTETWSVFGEYKSTFSMLSTDLDGGGELEANMSTWGINFGVSYSF</sequence>
<keyword evidence="1" id="KW-0732">Signal</keyword>
<dbReference type="RefSeq" id="WP_093152118.1">
    <property type="nucleotide sequence ID" value="NZ_FNEK01000010.1"/>
</dbReference>
<evidence type="ECO:0000256" key="1">
    <source>
        <dbReference type="ARBA" id="ARBA00022729"/>
    </source>
</evidence>
<dbReference type="Proteomes" id="UP000199382">
    <property type="component" value="Unassembled WGS sequence"/>
</dbReference>
<reference evidence="3 4" key="1">
    <citation type="submission" date="2016-10" db="EMBL/GenBank/DDBJ databases">
        <authorList>
            <person name="de Groot N.N."/>
        </authorList>
    </citation>
    <scope>NUCLEOTIDE SEQUENCE [LARGE SCALE GENOMIC DNA]</scope>
    <source>
        <strain evidence="3 4">DSM 25294</strain>
    </source>
</reference>
<protein>
    <submittedName>
        <fullName evidence="3">Lipid A oxidase</fullName>
    </submittedName>
</protein>
<evidence type="ECO:0000313" key="3">
    <source>
        <dbReference type="EMBL" id="SDI99313.1"/>
    </source>
</evidence>
<dbReference type="OrthoDB" id="9810784at2"/>
<name>A0A1G8Q3M2_9RHOB</name>
<accession>A0A1G8Q3M2</accession>
<proteinExistence type="predicted"/>